<dbReference type="PANTHER" id="PTHR34197">
    <property type="entry name" value="OS04G0591300 PROTEIN"/>
    <property type="match status" value="1"/>
</dbReference>
<protein>
    <submittedName>
        <fullName evidence="2">Uncharacterized protein</fullName>
    </submittedName>
</protein>
<dbReference type="EMBL" id="JBFOLJ010000004">
    <property type="protein sequence ID" value="KAL2545382.1"/>
    <property type="molecule type" value="Genomic_DNA"/>
</dbReference>
<accession>A0ABD1W6U1</accession>
<gene>
    <name evidence="2" type="ORF">Fot_14615</name>
</gene>
<comment type="caution">
    <text evidence="2">The sequence shown here is derived from an EMBL/GenBank/DDBJ whole genome shotgun (WGS) entry which is preliminary data.</text>
</comment>
<name>A0ABD1W6U1_9LAMI</name>
<proteinExistence type="predicted"/>
<evidence type="ECO:0000313" key="2">
    <source>
        <dbReference type="EMBL" id="KAL2545382.1"/>
    </source>
</evidence>
<feature type="region of interest" description="Disordered" evidence="1">
    <location>
        <begin position="101"/>
        <end position="120"/>
    </location>
</feature>
<evidence type="ECO:0000256" key="1">
    <source>
        <dbReference type="SAM" id="MobiDB-lite"/>
    </source>
</evidence>
<reference evidence="3" key="1">
    <citation type="submission" date="2024-07" db="EMBL/GenBank/DDBJ databases">
        <title>Two chromosome-level genome assemblies of Korean endemic species Abeliophyllum distichum and Forsythia ovata (Oleaceae).</title>
        <authorList>
            <person name="Jang H."/>
        </authorList>
    </citation>
    <scope>NUCLEOTIDE SEQUENCE [LARGE SCALE GENOMIC DNA]</scope>
</reference>
<evidence type="ECO:0000313" key="3">
    <source>
        <dbReference type="Proteomes" id="UP001604277"/>
    </source>
</evidence>
<organism evidence="2 3">
    <name type="scientific">Forsythia ovata</name>
    <dbReference type="NCBI Taxonomy" id="205694"/>
    <lineage>
        <taxon>Eukaryota</taxon>
        <taxon>Viridiplantae</taxon>
        <taxon>Streptophyta</taxon>
        <taxon>Embryophyta</taxon>
        <taxon>Tracheophyta</taxon>
        <taxon>Spermatophyta</taxon>
        <taxon>Magnoliopsida</taxon>
        <taxon>eudicotyledons</taxon>
        <taxon>Gunneridae</taxon>
        <taxon>Pentapetalae</taxon>
        <taxon>asterids</taxon>
        <taxon>lamiids</taxon>
        <taxon>Lamiales</taxon>
        <taxon>Oleaceae</taxon>
        <taxon>Forsythieae</taxon>
        <taxon>Forsythia</taxon>
    </lineage>
</organism>
<sequence>MACYMDEEEVWKCPKHPSKRRRNGICPTCLRDRLVILCPDCGNVRPCACFSTMTSSSSASSSSSFSFLNGRGDGGSVGRVSKLIDGEPSFRRSRSLAIPFLRSSGDNRKNSPGSDRIKTPSFWSVLKRSKTKRSQQSTMNEAINNIDSNNNENVESNDKIDDFARMMMRSRSVGVGTKMTSSFGRDGVSSAASVKRKSWYFPSPMKVFWSTRTPKVINNDRSPLHRG</sequence>
<dbReference type="PANTHER" id="PTHR34197:SF2">
    <property type="entry name" value="OS04G0591300 PROTEIN"/>
    <property type="match status" value="1"/>
</dbReference>
<dbReference type="Proteomes" id="UP001604277">
    <property type="component" value="Unassembled WGS sequence"/>
</dbReference>
<keyword evidence="3" id="KW-1185">Reference proteome</keyword>
<dbReference type="AlphaFoldDB" id="A0ABD1W6U1"/>